<dbReference type="EMBL" id="WHZY01000001">
    <property type="protein sequence ID" value="NEG77431.1"/>
    <property type="molecule type" value="Genomic_DNA"/>
</dbReference>
<dbReference type="Gene3D" id="3.40.50.10900">
    <property type="entry name" value="PAC-like subunit"/>
    <property type="match status" value="1"/>
</dbReference>
<keyword evidence="2" id="KW-1185">Reference proteome</keyword>
<comment type="caution">
    <text evidence="1">The sequence shown here is derived from an EMBL/GenBank/DDBJ whole genome shotgun (WGS) entry which is preliminary data.</text>
</comment>
<dbReference type="PIRSF" id="PIRSF028754">
    <property type="entry name" value="UCP028754"/>
    <property type="match status" value="1"/>
</dbReference>
<accession>A0A7K3TEB6</accession>
<dbReference type="Proteomes" id="UP000469763">
    <property type="component" value="Unassembled WGS sequence"/>
</dbReference>
<protein>
    <submittedName>
        <fullName evidence="1">PAC2 family protein</fullName>
    </submittedName>
</protein>
<evidence type="ECO:0000313" key="2">
    <source>
        <dbReference type="Proteomes" id="UP000469763"/>
    </source>
</evidence>
<dbReference type="InterPro" id="IPR038389">
    <property type="entry name" value="PSMG2_sf"/>
</dbReference>
<dbReference type="OrthoDB" id="150941at2"/>
<dbReference type="InterPro" id="IPR019151">
    <property type="entry name" value="Proteasome_assmbl_chaperone_2"/>
</dbReference>
<evidence type="ECO:0000313" key="1">
    <source>
        <dbReference type="EMBL" id="NEG77431.1"/>
    </source>
</evidence>
<gene>
    <name evidence="1" type="ORF">GFD22_00185</name>
</gene>
<proteinExistence type="predicted"/>
<dbReference type="Pfam" id="PF09754">
    <property type="entry name" value="PAC2"/>
    <property type="match status" value="1"/>
</dbReference>
<dbReference type="SUPFAM" id="SSF159659">
    <property type="entry name" value="Cgl1923-like"/>
    <property type="match status" value="1"/>
</dbReference>
<dbReference type="AlphaFoldDB" id="A0A7K3TEB6"/>
<name>A0A7K3TEB6_9BIFI</name>
<dbReference type="InterPro" id="IPR008492">
    <property type="entry name" value="Rv2714-like"/>
</dbReference>
<reference evidence="1 2" key="1">
    <citation type="submission" date="2019-10" db="EMBL/GenBank/DDBJ databases">
        <title>Bifidobacterium from non-human primates.</title>
        <authorList>
            <person name="Modesto M."/>
        </authorList>
    </citation>
    <scope>NUCLEOTIDE SEQUENCE [LARGE SCALE GENOMIC DNA]</scope>
    <source>
        <strain evidence="1 2">TREC</strain>
    </source>
</reference>
<sequence length="281" mass="31221">MSEEHMTKPSCVMVSAFAGWNDACQAATNVARHLIDTYESQEVGKICCAGFYDYQTSRPMLCAMNGRRSIVWPETTVYQVKVDESHSLIVEIGPEPNYRWLEFCHRSLHFAEDCDADMVISLGSMFADCPHTRPLPVDVTTGGYNTVDVGEDDYTGPIGIPTVLDQVAHDHGFPTASMWVSIPQYLSGDDCAQATLALLRKLSDTIGVDLEEGDLPKKAAQWKAQASLLVRCNDELGDYVRHLEVEMDTREQEKLSDRMSETTGNDIAQEAEAFLRDISGQ</sequence>
<organism evidence="1 2">
    <name type="scientific">Bifidobacterium avesanii</name>
    <dbReference type="NCBI Taxonomy" id="1798157"/>
    <lineage>
        <taxon>Bacteria</taxon>
        <taxon>Bacillati</taxon>
        <taxon>Actinomycetota</taxon>
        <taxon>Actinomycetes</taxon>
        <taxon>Bifidobacteriales</taxon>
        <taxon>Bifidobacteriaceae</taxon>
        <taxon>Bifidobacterium</taxon>
    </lineage>
</organism>